<feature type="non-terminal residue" evidence="1">
    <location>
        <position position="229"/>
    </location>
</feature>
<dbReference type="Proteomes" id="UP000654075">
    <property type="component" value="Unassembled WGS sequence"/>
</dbReference>
<protein>
    <recommendedName>
        <fullName evidence="3">MMS19 nucleotide excision repair protein</fullName>
    </recommendedName>
</protein>
<keyword evidence="2" id="KW-1185">Reference proteome</keyword>
<name>A0A813E0D6_POLGL</name>
<dbReference type="AlphaFoldDB" id="A0A813E0D6"/>
<dbReference type="EMBL" id="CAJNNV010006587">
    <property type="protein sequence ID" value="CAE8593805.1"/>
    <property type="molecule type" value="Genomic_DNA"/>
</dbReference>
<sequence>APQRGDREAGLEQLSSLGRFLPRLAGDHRARAALGQHLGELLLRSTQASGEAGPAAGARASGAEVLCAAWPQVPATLRPSLLELINEAMAPSAASLGMSQAARRRLPVLMAALLDASAPEELQALSLRVLRAAVDPLCCETDVSELLFGSSAEDGRGRLSPKVINAALLRAIPRQPLVCLDILGALALKEDYRGFFCSQGSLLQFLAHCCKQPEGSRVVAKGAKGAAAK</sequence>
<evidence type="ECO:0000313" key="2">
    <source>
        <dbReference type="Proteomes" id="UP000654075"/>
    </source>
</evidence>
<evidence type="ECO:0008006" key="3">
    <source>
        <dbReference type="Google" id="ProtNLM"/>
    </source>
</evidence>
<accession>A0A813E0D6</accession>
<evidence type="ECO:0000313" key="1">
    <source>
        <dbReference type="EMBL" id="CAE8593805.1"/>
    </source>
</evidence>
<organism evidence="1 2">
    <name type="scientific">Polarella glacialis</name>
    <name type="common">Dinoflagellate</name>
    <dbReference type="NCBI Taxonomy" id="89957"/>
    <lineage>
        <taxon>Eukaryota</taxon>
        <taxon>Sar</taxon>
        <taxon>Alveolata</taxon>
        <taxon>Dinophyceae</taxon>
        <taxon>Suessiales</taxon>
        <taxon>Suessiaceae</taxon>
        <taxon>Polarella</taxon>
    </lineage>
</organism>
<gene>
    <name evidence="1" type="ORF">PGLA1383_LOCUS12391</name>
</gene>
<proteinExistence type="predicted"/>
<comment type="caution">
    <text evidence="1">The sequence shown here is derived from an EMBL/GenBank/DDBJ whole genome shotgun (WGS) entry which is preliminary data.</text>
</comment>
<reference evidence="1" key="1">
    <citation type="submission" date="2021-02" db="EMBL/GenBank/DDBJ databases">
        <authorList>
            <person name="Dougan E. K."/>
            <person name="Rhodes N."/>
            <person name="Thang M."/>
            <person name="Chan C."/>
        </authorList>
    </citation>
    <scope>NUCLEOTIDE SEQUENCE</scope>
</reference>
<feature type="non-terminal residue" evidence="1">
    <location>
        <position position="1"/>
    </location>
</feature>